<evidence type="ECO:0000313" key="2">
    <source>
        <dbReference type="EnsemblMetazoa" id="OVOC9539.1"/>
    </source>
</evidence>
<accession>A0A8R1U2R9</accession>
<proteinExistence type="predicted"/>
<evidence type="ECO:0000313" key="3">
    <source>
        <dbReference type="Proteomes" id="UP000024404"/>
    </source>
</evidence>
<reference evidence="2" key="2">
    <citation type="submission" date="2022-06" db="UniProtKB">
        <authorList>
            <consortium name="EnsemblMetazoa"/>
        </authorList>
    </citation>
    <scope>IDENTIFICATION</scope>
</reference>
<sequence length="75" mass="8329">MALGLMTCTEISSATKTTIVDSLQKKEGLPRVIMTDEETSDKKGIIMQGATSIYIKIFLLLRNAIMLIDGLFFKM</sequence>
<dbReference type="AlphaFoldDB" id="A0A8R1U2R9"/>
<keyword evidence="1" id="KW-0472">Membrane</keyword>
<dbReference type="Proteomes" id="UP000024404">
    <property type="component" value="Unassembled WGS sequence"/>
</dbReference>
<protein>
    <submittedName>
        <fullName evidence="2">Uncharacterized protein</fullName>
    </submittedName>
</protein>
<reference evidence="3" key="1">
    <citation type="submission" date="2013-10" db="EMBL/GenBank/DDBJ databases">
        <title>Genome sequencing of Onchocerca volvulus.</title>
        <authorList>
            <person name="Cotton J."/>
            <person name="Tsai J."/>
            <person name="Stanley E."/>
            <person name="Tracey A."/>
            <person name="Holroyd N."/>
            <person name="Lustigman S."/>
            <person name="Berriman M."/>
        </authorList>
    </citation>
    <scope>NUCLEOTIDE SEQUENCE</scope>
</reference>
<dbReference type="EnsemblMetazoa" id="OVOC9539.1">
    <property type="protein sequence ID" value="OVOC9539.1"/>
    <property type="gene ID" value="WBGene00246348"/>
</dbReference>
<feature type="transmembrane region" description="Helical" evidence="1">
    <location>
        <begin position="53"/>
        <end position="73"/>
    </location>
</feature>
<name>A0A8R1U2R9_ONCVO</name>
<dbReference type="EMBL" id="CMVM020000283">
    <property type="status" value="NOT_ANNOTATED_CDS"/>
    <property type="molecule type" value="Genomic_DNA"/>
</dbReference>
<keyword evidence="1" id="KW-0812">Transmembrane</keyword>
<organism evidence="2 3">
    <name type="scientific">Onchocerca volvulus</name>
    <dbReference type="NCBI Taxonomy" id="6282"/>
    <lineage>
        <taxon>Eukaryota</taxon>
        <taxon>Metazoa</taxon>
        <taxon>Ecdysozoa</taxon>
        <taxon>Nematoda</taxon>
        <taxon>Chromadorea</taxon>
        <taxon>Rhabditida</taxon>
        <taxon>Spirurina</taxon>
        <taxon>Spiruromorpha</taxon>
        <taxon>Filarioidea</taxon>
        <taxon>Onchocercidae</taxon>
        <taxon>Onchocerca</taxon>
    </lineage>
</organism>
<evidence type="ECO:0000256" key="1">
    <source>
        <dbReference type="SAM" id="Phobius"/>
    </source>
</evidence>
<keyword evidence="3" id="KW-1185">Reference proteome</keyword>
<keyword evidence="1" id="KW-1133">Transmembrane helix</keyword>